<evidence type="ECO:0000259" key="5">
    <source>
        <dbReference type="PROSITE" id="PS50102"/>
    </source>
</evidence>
<dbReference type="PROSITE" id="PS50961">
    <property type="entry name" value="HTH_LA"/>
    <property type="match status" value="1"/>
</dbReference>
<dbReference type="PROSITE" id="PS50102">
    <property type="entry name" value="RRM"/>
    <property type="match status" value="1"/>
</dbReference>
<dbReference type="SUPFAM" id="SSF46785">
    <property type="entry name" value="Winged helix' DNA-binding domain"/>
    <property type="match status" value="1"/>
</dbReference>
<reference evidence="7 8" key="1">
    <citation type="journal article" date="2018" name="Genome Biol. Evol.">
        <title>Multiple Roots of Fruiting Body Formation in Amoebozoa.</title>
        <authorList>
            <person name="Hillmann F."/>
            <person name="Forbes G."/>
            <person name="Novohradska S."/>
            <person name="Ferling I."/>
            <person name="Riege K."/>
            <person name="Groth M."/>
            <person name="Westermann M."/>
            <person name="Marz M."/>
            <person name="Spaller T."/>
            <person name="Winckler T."/>
            <person name="Schaap P."/>
            <person name="Glockner G."/>
        </authorList>
    </citation>
    <scope>NUCLEOTIDE SEQUENCE [LARGE SCALE GENOMIC DNA]</scope>
    <source>
        <strain evidence="7 8">Jena</strain>
    </source>
</reference>
<dbReference type="InterPro" id="IPR036388">
    <property type="entry name" value="WH-like_DNA-bd_sf"/>
</dbReference>
<dbReference type="PANTHER" id="PTHR22792">
    <property type="entry name" value="LUPUS LA PROTEIN-RELATED"/>
    <property type="match status" value="1"/>
</dbReference>
<dbReference type="Gene3D" id="3.30.70.330">
    <property type="match status" value="1"/>
</dbReference>
<dbReference type="GO" id="GO:0010494">
    <property type="term" value="C:cytoplasmic stress granule"/>
    <property type="evidence" value="ECO:0007669"/>
    <property type="project" value="TreeGrafter"/>
</dbReference>
<dbReference type="AlphaFoldDB" id="A0A2P6NTP5"/>
<dbReference type="EMBL" id="MDYQ01000021">
    <property type="protein sequence ID" value="PRP87321.1"/>
    <property type="molecule type" value="Genomic_DNA"/>
</dbReference>
<evidence type="ECO:0000256" key="2">
    <source>
        <dbReference type="ARBA" id="ARBA00022884"/>
    </source>
</evidence>
<dbReference type="InterPro" id="IPR036390">
    <property type="entry name" value="WH_DNA-bd_sf"/>
</dbReference>
<dbReference type="InterPro" id="IPR000504">
    <property type="entry name" value="RRM_dom"/>
</dbReference>
<dbReference type="STRING" id="1890364.A0A2P6NTP5"/>
<dbReference type="GO" id="GO:0045727">
    <property type="term" value="P:positive regulation of translation"/>
    <property type="evidence" value="ECO:0007669"/>
    <property type="project" value="TreeGrafter"/>
</dbReference>
<dbReference type="OrthoDB" id="340227at2759"/>
<proteinExistence type="predicted"/>
<evidence type="ECO:0000313" key="8">
    <source>
        <dbReference type="Proteomes" id="UP000241769"/>
    </source>
</evidence>
<keyword evidence="8" id="KW-1185">Reference proteome</keyword>
<dbReference type="InterPro" id="IPR045180">
    <property type="entry name" value="La_dom_prot"/>
</dbReference>
<dbReference type="Pfam" id="PF05383">
    <property type="entry name" value="La"/>
    <property type="match status" value="1"/>
</dbReference>
<name>A0A2P6NTP5_9EUKA</name>
<dbReference type="Gene3D" id="1.10.10.10">
    <property type="entry name" value="Winged helix-like DNA-binding domain superfamily/Winged helix DNA-binding domain"/>
    <property type="match status" value="1"/>
</dbReference>
<protein>
    <recommendedName>
        <fullName evidence="9">HTH La-type RNA-binding domain-containing protein</fullName>
    </recommendedName>
</protein>
<keyword evidence="1" id="KW-0597">Phosphoprotein</keyword>
<dbReference type="InterPro" id="IPR058699">
    <property type="entry name" value="RRM_LARP4/4B"/>
</dbReference>
<feature type="domain" description="RRM" evidence="5">
    <location>
        <begin position="98"/>
        <end position="171"/>
    </location>
</feature>
<dbReference type="InParanoid" id="A0A2P6NTP5"/>
<gene>
    <name evidence="7" type="ORF">PROFUN_01583</name>
</gene>
<dbReference type="PANTHER" id="PTHR22792:SF132">
    <property type="entry name" value="LA-RELATED PROTEIN 1"/>
    <property type="match status" value="1"/>
</dbReference>
<feature type="region of interest" description="Disordered" evidence="4">
    <location>
        <begin position="183"/>
        <end position="228"/>
    </location>
</feature>
<dbReference type="SUPFAM" id="SSF54928">
    <property type="entry name" value="RNA-binding domain, RBD"/>
    <property type="match status" value="1"/>
</dbReference>
<evidence type="ECO:0000256" key="1">
    <source>
        <dbReference type="ARBA" id="ARBA00022553"/>
    </source>
</evidence>
<evidence type="ECO:0008006" key="9">
    <source>
        <dbReference type="Google" id="ProtNLM"/>
    </source>
</evidence>
<dbReference type="InterPro" id="IPR012677">
    <property type="entry name" value="Nucleotide-bd_a/b_plait_sf"/>
</dbReference>
<evidence type="ECO:0000256" key="3">
    <source>
        <dbReference type="PROSITE-ProRule" id="PRU00332"/>
    </source>
</evidence>
<comment type="caution">
    <text evidence="7">The sequence shown here is derived from an EMBL/GenBank/DDBJ whole genome shotgun (WGS) entry which is preliminary data.</text>
</comment>
<feature type="compositionally biased region" description="Basic and acidic residues" evidence="4">
    <location>
        <begin position="200"/>
        <end position="212"/>
    </location>
</feature>
<sequence>MTEPTKPAAPLSGQDLHDALVKQIRYYFSKENLSTDRWLVSQMDAQNYIPIKTIANFKAVRNLTGDQDTILKAMKTLDNAQVDETKGLIRPTLTRSRRTLILREIPSDTPKEEVEQIFNGEGHGKVTEIVPEIGDMWYVKFESSEGATASFDKLRNQKFKDKPILARIKQEADFHIISNATVNIPTPVPIPQNSTTQQNKGDRKSKGKKGAEKTTPTAKPENRKRRTSVHVEHTLANFPPLGTTETKPGYTEAFQKWSRQDFVSVLQTLTENTLPEGLNKESPAVVLPPRPFSEVDMMSHQVNKENESPKLSGSWGGSNIEKVMSPPRSNGKPLLATGQADE</sequence>
<feature type="region of interest" description="Disordered" evidence="4">
    <location>
        <begin position="301"/>
        <end position="342"/>
    </location>
</feature>
<keyword evidence="2 3" id="KW-0694">RNA-binding</keyword>
<evidence type="ECO:0000313" key="7">
    <source>
        <dbReference type="EMBL" id="PRP87321.1"/>
    </source>
</evidence>
<evidence type="ECO:0000259" key="6">
    <source>
        <dbReference type="PROSITE" id="PS50961"/>
    </source>
</evidence>
<feature type="domain" description="HTH La-type RNA-binding" evidence="6">
    <location>
        <begin position="10"/>
        <end position="99"/>
    </location>
</feature>
<accession>A0A2P6NTP5</accession>
<dbReference type="Pfam" id="PF26088">
    <property type="entry name" value="RRM_LARP4"/>
    <property type="match status" value="1"/>
</dbReference>
<dbReference type="GO" id="GO:0003723">
    <property type="term" value="F:RNA binding"/>
    <property type="evidence" value="ECO:0007669"/>
    <property type="project" value="UniProtKB-UniRule"/>
</dbReference>
<dbReference type="InterPro" id="IPR035979">
    <property type="entry name" value="RBD_domain_sf"/>
</dbReference>
<dbReference type="Proteomes" id="UP000241769">
    <property type="component" value="Unassembled WGS sequence"/>
</dbReference>
<dbReference type="InterPro" id="IPR006630">
    <property type="entry name" value="La_HTH"/>
</dbReference>
<organism evidence="7 8">
    <name type="scientific">Planoprotostelium fungivorum</name>
    <dbReference type="NCBI Taxonomy" id="1890364"/>
    <lineage>
        <taxon>Eukaryota</taxon>
        <taxon>Amoebozoa</taxon>
        <taxon>Evosea</taxon>
        <taxon>Variosea</taxon>
        <taxon>Cavosteliida</taxon>
        <taxon>Cavosteliaceae</taxon>
        <taxon>Planoprotostelium</taxon>
    </lineage>
</organism>
<evidence type="ECO:0000256" key="4">
    <source>
        <dbReference type="SAM" id="MobiDB-lite"/>
    </source>
</evidence>
<dbReference type="SMART" id="SM00715">
    <property type="entry name" value="LA"/>
    <property type="match status" value="1"/>
</dbReference>
<dbReference type="GO" id="GO:0005829">
    <property type="term" value="C:cytosol"/>
    <property type="evidence" value="ECO:0007669"/>
    <property type="project" value="TreeGrafter"/>
</dbReference>